<accession>A0A9W7CLM1</accession>
<dbReference type="EMBL" id="BRXW01000127">
    <property type="protein sequence ID" value="GMI08601.1"/>
    <property type="molecule type" value="Genomic_DNA"/>
</dbReference>
<evidence type="ECO:0000313" key="8">
    <source>
        <dbReference type="Proteomes" id="UP001165122"/>
    </source>
</evidence>
<dbReference type="AlphaFoldDB" id="A0A9W7CLM1"/>
<dbReference type="InterPro" id="IPR011011">
    <property type="entry name" value="Znf_FYVE_PHD"/>
</dbReference>
<dbReference type="GO" id="GO:0008270">
    <property type="term" value="F:zinc ion binding"/>
    <property type="evidence" value="ECO:0007669"/>
    <property type="project" value="UniProtKB-KW"/>
</dbReference>
<sequence length="562" mass="61865">MAPKPKPKARPAMKYASNDPRGGKKLKKKGEEMENSEISEILTTVYPPHIKSLEKFPPDLTIPKGLIGPSLLSLAAARVHQANKPPPNLPTITYSYVSPPANFFTVTVFYDPSVELNADDYNDDLCCFCSLSGELNLCDYCPGSFHATCHPDDICPRCVVWGRLRDDIKAGRFDVEGRKARDADSWDDLCRTCGEKGEVMLCSFCPSVMHEKCSSGGNMSAKNDDEDWVCGECTMKLEVGSSVMKYVIPDERLEINVLIFSKAITLAAPLPNFQQLARIENFPISLQELNFDGVVNKITGEHSFSKEYLALVWRGVVEEFSSRVLLMHYHAASGTTTSGLVFAPTVIALSHTAPLEYKSVTSLGILSGYVKSFGGVQVVEGKSIVNFKTILLVDFPSDFNYESVQGMSAKIVPKRSVDLMILGFDATLKQRGRRETVALRSSTSDIFCAVCLEGCEIPIENSGKRSSTILTCVGEAGLCTHVAHAKCAKLPAPHPLAARPNPYLCSWCSQVGCDYHHDFCWVCKDGGDLRCCDFCWRSVCDTCEGVGIRVKFVTWYCGYCSD</sequence>
<evidence type="ECO:0000313" key="7">
    <source>
        <dbReference type="EMBL" id="GMI08601.1"/>
    </source>
</evidence>
<feature type="compositionally biased region" description="Basic residues" evidence="5">
    <location>
        <begin position="1"/>
        <end position="11"/>
    </location>
</feature>
<evidence type="ECO:0000259" key="6">
    <source>
        <dbReference type="PROSITE" id="PS50016"/>
    </source>
</evidence>
<keyword evidence="1" id="KW-0479">Metal-binding</keyword>
<dbReference type="GO" id="GO:0006357">
    <property type="term" value="P:regulation of transcription by RNA polymerase II"/>
    <property type="evidence" value="ECO:0007669"/>
    <property type="project" value="TreeGrafter"/>
</dbReference>
<proteinExistence type="predicted"/>
<organism evidence="7 8">
    <name type="scientific">Triparma laevis f. longispina</name>
    <dbReference type="NCBI Taxonomy" id="1714387"/>
    <lineage>
        <taxon>Eukaryota</taxon>
        <taxon>Sar</taxon>
        <taxon>Stramenopiles</taxon>
        <taxon>Ochrophyta</taxon>
        <taxon>Bolidophyceae</taxon>
        <taxon>Parmales</taxon>
        <taxon>Triparmaceae</taxon>
        <taxon>Triparma</taxon>
    </lineage>
</organism>
<dbReference type="PROSITE" id="PS50016">
    <property type="entry name" value="ZF_PHD_2"/>
    <property type="match status" value="1"/>
</dbReference>
<evidence type="ECO:0000256" key="5">
    <source>
        <dbReference type="SAM" id="MobiDB-lite"/>
    </source>
</evidence>
<keyword evidence="2 4" id="KW-0863">Zinc-finger</keyword>
<dbReference type="SMART" id="SM00249">
    <property type="entry name" value="PHD"/>
    <property type="match status" value="4"/>
</dbReference>
<dbReference type="InterPro" id="IPR019787">
    <property type="entry name" value="Znf_PHD-finger"/>
</dbReference>
<evidence type="ECO:0000256" key="2">
    <source>
        <dbReference type="ARBA" id="ARBA00022771"/>
    </source>
</evidence>
<dbReference type="InterPro" id="IPR042163">
    <property type="entry name" value="PHF12"/>
</dbReference>
<gene>
    <name evidence="7" type="ORF">TrLO_g12630</name>
</gene>
<comment type="caution">
    <text evidence="7">The sequence shown here is derived from an EMBL/GenBank/DDBJ whole genome shotgun (WGS) entry which is preliminary data.</text>
</comment>
<keyword evidence="8" id="KW-1185">Reference proteome</keyword>
<evidence type="ECO:0000256" key="3">
    <source>
        <dbReference type="ARBA" id="ARBA00022833"/>
    </source>
</evidence>
<reference evidence="8" key="1">
    <citation type="journal article" date="2023" name="Commun. Biol.">
        <title>Genome analysis of Parmales, the sister group of diatoms, reveals the evolutionary specialization of diatoms from phago-mixotrophs to photoautotrophs.</title>
        <authorList>
            <person name="Ban H."/>
            <person name="Sato S."/>
            <person name="Yoshikawa S."/>
            <person name="Yamada K."/>
            <person name="Nakamura Y."/>
            <person name="Ichinomiya M."/>
            <person name="Sato N."/>
            <person name="Blanc-Mathieu R."/>
            <person name="Endo H."/>
            <person name="Kuwata A."/>
            <person name="Ogata H."/>
        </authorList>
    </citation>
    <scope>NUCLEOTIDE SEQUENCE [LARGE SCALE GENOMIC DNA]</scope>
    <source>
        <strain evidence="8">NIES 3700</strain>
    </source>
</reference>
<evidence type="ECO:0000256" key="1">
    <source>
        <dbReference type="ARBA" id="ARBA00022723"/>
    </source>
</evidence>
<feature type="domain" description="PHD-type" evidence="6">
    <location>
        <begin position="187"/>
        <end position="236"/>
    </location>
</feature>
<evidence type="ECO:0000256" key="4">
    <source>
        <dbReference type="PROSITE-ProRule" id="PRU00146"/>
    </source>
</evidence>
<dbReference type="GO" id="GO:0003714">
    <property type="term" value="F:transcription corepressor activity"/>
    <property type="evidence" value="ECO:0007669"/>
    <property type="project" value="InterPro"/>
</dbReference>
<dbReference type="PANTHER" id="PTHR46309:SF1">
    <property type="entry name" value="PHD FINGER PROTEIN 12"/>
    <property type="match status" value="1"/>
</dbReference>
<dbReference type="SUPFAM" id="SSF57903">
    <property type="entry name" value="FYVE/PHD zinc finger"/>
    <property type="match status" value="2"/>
</dbReference>
<dbReference type="GO" id="GO:0005634">
    <property type="term" value="C:nucleus"/>
    <property type="evidence" value="ECO:0007669"/>
    <property type="project" value="TreeGrafter"/>
</dbReference>
<dbReference type="Proteomes" id="UP001165122">
    <property type="component" value="Unassembled WGS sequence"/>
</dbReference>
<name>A0A9W7CLM1_9STRA</name>
<dbReference type="PANTHER" id="PTHR46309">
    <property type="entry name" value="PHD FINGER PROTEIN 12"/>
    <property type="match status" value="1"/>
</dbReference>
<keyword evidence="3" id="KW-0862">Zinc</keyword>
<feature type="region of interest" description="Disordered" evidence="5">
    <location>
        <begin position="1"/>
        <end position="35"/>
    </location>
</feature>
<dbReference type="OrthoDB" id="308383at2759"/>
<protein>
    <recommendedName>
        <fullName evidence="6">PHD-type domain-containing protein</fullName>
    </recommendedName>
</protein>
<dbReference type="InterPro" id="IPR013083">
    <property type="entry name" value="Znf_RING/FYVE/PHD"/>
</dbReference>
<dbReference type="InterPro" id="IPR001965">
    <property type="entry name" value="Znf_PHD"/>
</dbReference>
<dbReference type="Gene3D" id="3.30.40.10">
    <property type="entry name" value="Zinc/RING finger domain, C3HC4 (zinc finger)"/>
    <property type="match status" value="2"/>
</dbReference>